<feature type="repeat" description="Filamin" evidence="3">
    <location>
        <begin position="249"/>
        <end position="322"/>
    </location>
</feature>
<comment type="similarity">
    <text evidence="1">Belongs to the filamin family.</text>
</comment>
<organism evidence="4 5">
    <name type="scientific">Xenoophorus captivus</name>
    <dbReference type="NCBI Taxonomy" id="1517983"/>
    <lineage>
        <taxon>Eukaryota</taxon>
        <taxon>Metazoa</taxon>
        <taxon>Chordata</taxon>
        <taxon>Craniata</taxon>
        <taxon>Vertebrata</taxon>
        <taxon>Euteleostomi</taxon>
        <taxon>Actinopterygii</taxon>
        <taxon>Neopterygii</taxon>
        <taxon>Teleostei</taxon>
        <taxon>Neoteleostei</taxon>
        <taxon>Acanthomorphata</taxon>
        <taxon>Ovalentaria</taxon>
        <taxon>Atherinomorphae</taxon>
        <taxon>Cyprinodontiformes</taxon>
        <taxon>Goodeidae</taxon>
        <taxon>Xenoophorus</taxon>
    </lineage>
</organism>
<evidence type="ECO:0000256" key="3">
    <source>
        <dbReference type="PROSITE-ProRule" id="PRU00087"/>
    </source>
</evidence>
<reference evidence="4 5" key="1">
    <citation type="submission" date="2021-06" db="EMBL/GenBank/DDBJ databases">
        <authorList>
            <person name="Palmer J.M."/>
        </authorList>
    </citation>
    <scope>NUCLEOTIDE SEQUENCE [LARGE SCALE GENOMIC DNA]</scope>
    <source>
        <strain evidence="4 5">XC_2019</strain>
        <tissue evidence="4">Muscle</tissue>
    </source>
</reference>
<dbReference type="SUPFAM" id="SSF81296">
    <property type="entry name" value="E set domains"/>
    <property type="match status" value="4"/>
</dbReference>
<dbReference type="InterPro" id="IPR017868">
    <property type="entry name" value="Filamin/ABP280_repeat-like"/>
</dbReference>
<evidence type="ECO:0000313" key="4">
    <source>
        <dbReference type="EMBL" id="MEQ2203015.1"/>
    </source>
</evidence>
<feature type="repeat" description="Filamin" evidence="3">
    <location>
        <begin position="3"/>
        <end position="99"/>
    </location>
</feature>
<dbReference type="InterPro" id="IPR013783">
    <property type="entry name" value="Ig-like_fold"/>
</dbReference>
<name>A0ABV0R4F6_9TELE</name>
<gene>
    <name evidence="4" type="ORF">XENOCAPTIV_022600</name>
</gene>
<evidence type="ECO:0000256" key="1">
    <source>
        <dbReference type="ARBA" id="ARBA00009238"/>
    </source>
</evidence>
<keyword evidence="2" id="KW-0677">Repeat</keyword>
<proteinExistence type="inferred from homology"/>
<dbReference type="Proteomes" id="UP001434883">
    <property type="component" value="Unassembled WGS sequence"/>
</dbReference>
<evidence type="ECO:0000313" key="5">
    <source>
        <dbReference type="Proteomes" id="UP001434883"/>
    </source>
</evidence>
<keyword evidence="5" id="KW-1185">Reference proteome</keyword>
<accession>A0ABV0R4F6</accession>
<protein>
    <submittedName>
        <fullName evidence="4">Uncharacterized protein</fullName>
    </submittedName>
</protein>
<dbReference type="Gene3D" id="2.60.40.10">
    <property type="entry name" value="Immunoglobulins"/>
    <property type="match status" value="4"/>
</dbReference>
<dbReference type="InterPro" id="IPR044801">
    <property type="entry name" value="Filamin"/>
</dbReference>
<feature type="repeat" description="Filamin" evidence="3">
    <location>
        <begin position="199"/>
        <end position="252"/>
    </location>
</feature>
<dbReference type="PROSITE" id="PS50194">
    <property type="entry name" value="FILAMIN_REPEAT"/>
    <property type="match status" value="4"/>
</dbReference>
<dbReference type="PANTHER" id="PTHR38537">
    <property type="entry name" value="JITTERBUG, ISOFORM N"/>
    <property type="match status" value="1"/>
</dbReference>
<sequence length="450" mass="49349">MSQPGHDASKVRASGPGLDTKGVSASLPVEFTIDARDAGEGLLTVQILDPEGKPKNATIQDNRDGTYTVSYVPDSTGPYTITIKYGGDEIPYSPYRIQSLPTGDASKCRLTASLQKLQTSEDTVITVDAKAAGKGKVTCKVVTPQGMELDMDVVENHDGTFDIYYTAPEPGKYVITIRFGGENIPKSPFHVVLTSWCREVRMPSGKTARPHITDNKDGTITIKYQPTERGLHEMDIKYDGNHIPGSPLQFYVDAVNSGVVTAYGPGLSYGMVNRAATFTITCKDNKDGTCTVSYLPTAPGDYNIIVKFDNKHIPGSPFTAKITGEETRVLCSQMFRQLKVNYCILDSGEEKHLKYRFFFFFMSGDDTITRTSQLNVGTSADVSLKIAETDLSSLTASIRAPSGNEEPCLLKRLPNRHLGERITGNCIVQEEQIIYKAVNGGFRYEGYRIL</sequence>
<dbReference type="PANTHER" id="PTHR38537:SF14">
    <property type="entry name" value="FILAMIN C, GAMMA A (ACTIN-BINDING PROTEIN 280)"/>
    <property type="match status" value="1"/>
</dbReference>
<dbReference type="InterPro" id="IPR001298">
    <property type="entry name" value="Filamin/ABP280_rpt"/>
</dbReference>
<feature type="repeat" description="Filamin" evidence="3">
    <location>
        <begin position="100"/>
        <end position="193"/>
    </location>
</feature>
<dbReference type="SMART" id="SM00557">
    <property type="entry name" value="IG_FLMN"/>
    <property type="match status" value="4"/>
</dbReference>
<dbReference type="Pfam" id="PF00630">
    <property type="entry name" value="Filamin"/>
    <property type="match status" value="4"/>
</dbReference>
<comment type="caution">
    <text evidence="4">The sequence shown here is derived from an EMBL/GenBank/DDBJ whole genome shotgun (WGS) entry which is preliminary data.</text>
</comment>
<dbReference type="InterPro" id="IPR014756">
    <property type="entry name" value="Ig_E-set"/>
</dbReference>
<evidence type="ECO:0000256" key="2">
    <source>
        <dbReference type="ARBA" id="ARBA00022737"/>
    </source>
</evidence>
<dbReference type="EMBL" id="JAHRIN010034114">
    <property type="protein sequence ID" value="MEQ2203015.1"/>
    <property type="molecule type" value="Genomic_DNA"/>
</dbReference>